<reference evidence="1 2" key="1">
    <citation type="submission" date="2020-02" db="EMBL/GenBank/DDBJ databases">
        <authorList>
            <person name="Hogendoorn C."/>
        </authorList>
    </citation>
    <scope>NUCLEOTIDE SEQUENCE [LARGE SCALE GENOMIC DNA]</scope>
    <source>
        <strain evidence="1">METHB21</strain>
    </source>
</reference>
<evidence type="ECO:0000313" key="1">
    <source>
        <dbReference type="EMBL" id="CAA9890353.1"/>
    </source>
</evidence>
<accession>A0A8S0XI55</accession>
<sequence length="62" mass="7071">MLPRLNHVRNCTSIARKTLSVGHKKYSYKRLELILDVLFGMFSPLPSLVSLRETGTIYSCSE</sequence>
<proteinExistence type="predicted"/>
<evidence type="ECO:0000313" key="2">
    <source>
        <dbReference type="Proteomes" id="UP000494216"/>
    </source>
</evidence>
<organism evidence="1 2">
    <name type="scientific">Candidatus Methylobacter favarea</name>
    <dbReference type="NCBI Taxonomy" id="2707345"/>
    <lineage>
        <taxon>Bacteria</taxon>
        <taxon>Pseudomonadati</taxon>
        <taxon>Pseudomonadota</taxon>
        <taxon>Gammaproteobacteria</taxon>
        <taxon>Methylococcales</taxon>
        <taxon>Methylococcaceae</taxon>
        <taxon>Methylobacter</taxon>
    </lineage>
</organism>
<keyword evidence="2" id="KW-1185">Reference proteome</keyword>
<comment type="caution">
    <text evidence="1">The sequence shown here is derived from an EMBL/GenBank/DDBJ whole genome shotgun (WGS) entry which is preliminary data.</text>
</comment>
<dbReference type="EMBL" id="CADCXN010000048">
    <property type="protein sequence ID" value="CAA9890353.1"/>
    <property type="molecule type" value="Genomic_DNA"/>
</dbReference>
<name>A0A8S0XI55_9GAMM</name>
<gene>
    <name evidence="1" type="ORF">METHB2_200039</name>
</gene>
<protein>
    <submittedName>
        <fullName evidence="1">Uncharacterized protein</fullName>
    </submittedName>
</protein>
<dbReference type="AlphaFoldDB" id="A0A8S0XI55"/>
<dbReference type="Proteomes" id="UP000494216">
    <property type="component" value="Unassembled WGS sequence"/>
</dbReference>